<dbReference type="InterPro" id="IPR006439">
    <property type="entry name" value="HAD-SF_hydro_IA"/>
</dbReference>
<evidence type="ECO:0000313" key="5">
    <source>
        <dbReference type="EMBL" id="XBH07614.1"/>
    </source>
</evidence>
<dbReference type="EMBL" id="CP155447">
    <property type="protein sequence ID" value="XBH07614.1"/>
    <property type="molecule type" value="Genomic_DNA"/>
</dbReference>
<evidence type="ECO:0000256" key="1">
    <source>
        <dbReference type="ARBA" id="ARBA00001946"/>
    </source>
</evidence>
<protein>
    <submittedName>
        <fullName evidence="5">HAD family phosphatase</fullName>
    </submittedName>
</protein>
<sequence>MPTRAILFDFDGVIADTENIHIAAWQRTLARLGWEVPDEVCARAVEVDDRIFLTELFAHRKIEQGDVEGWVRSKQELTAAMLTASPRVYPGVVDLVRSLTGKVQLAIVSTTWRENIEIVLKAAGLVENFLTVVGKQDVTLVKPDPEGYRLALKKLGVAPGEAIALEDSATGLASAHAAGLQSVAVGHRLPRGEWVGSSDFVDDLTNLPKVVSLLGLGE</sequence>
<dbReference type="Gene3D" id="1.10.150.240">
    <property type="entry name" value="Putative phosphatase, domain 2"/>
    <property type="match status" value="1"/>
</dbReference>
<comment type="cofactor">
    <cofactor evidence="1">
        <name>Mg(2+)</name>
        <dbReference type="ChEBI" id="CHEBI:18420"/>
    </cofactor>
</comment>
<proteinExistence type="inferred from homology"/>
<dbReference type="InterPro" id="IPR023198">
    <property type="entry name" value="PGP-like_dom2"/>
</dbReference>
<dbReference type="InterPro" id="IPR051600">
    <property type="entry name" value="Beta-PGM-like"/>
</dbReference>
<dbReference type="AlphaFoldDB" id="A0AAU7CRG8"/>
<dbReference type="SFLD" id="SFLDG01129">
    <property type="entry name" value="C1.5:_HAD__Beta-PGM__Phosphata"/>
    <property type="match status" value="1"/>
</dbReference>
<organism evidence="5">
    <name type="scientific">Singulisphaera sp. Ch08</name>
    <dbReference type="NCBI Taxonomy" id="3120278"/>
    <lineage>
        <taxon>Bacteria</taxon>
        <taxon>Pseudomonadati</taxon>
        <taxon>Planctomycetota</taxon>
        <taxon>Planctomycetia</taxon>
        <taxon>Isosphaerales</taxon>
        <taxon>Isosphaeraceae</taxon>
        <taxon>Singulisphaera</taxon>
    </lineage>
</organism>
<evidence type="ECO:0000256" key="3">
    <source>
        <dbReference type="ARBA" id="ARBA00022723"/>
    </source>
</evidence>
<dbReference type="SUPFAM" id="SSF56784">
    <property type="entry name" value="HAD-like"/>
    <property type="match status" value="1"/>
</dbReference>
<reference evidence="5" key="1">
    <citation type="submission" date="2024-05" db="EMBL/GenBank/DDBJ databases">
        <title>Planctomycetes of the genus Singulisphaera possess chitinolytic capabilities.</title>
        <authorList>
            <person name="Ivanova A."/>
        </authorList>
    </citation>
    <scope>NUCLEOTIDE SEQUENCE</scope>
    <source>
        <strain evidence="5">Ch08T</strain>
    </source>
</reference>
<dbReference type="GO" id="GO:0046872">
    <property type="term" value="F:metal ion binding"/>
    <property type="evidence" value="ECO:0007669"/>
    <property type="project" value="UniProtKB-KW"/>
</dbReference>
<dbReference type="PRINTS" id="PR00413">
    <property type="entry name" value="HADHALOGNASE"/>
</dbReference>
<gene>
    <name evidence="5" type="ORF">V5E97_16730</name>
</gene>
<name>A0AAU7CRG8_9BACT</name>
<keyword evidence="3" id="KW-0479">Metal-binding</keyword>
<dbReference type="NCBIfam" id="TIGR01509">
    <property type="entry name" value="HAD-SF-IA-v3"/>
    <property type="match status" value="1"/>
</dbReference>
<dbReference type="SFLD" id="SFLDS00003">
    <property type="entry name" value="Haloacid_Dehalogenase"/>
    <property type="match status" value="1"/>
</dbReference>
<keyword evidence="4" id="KW-0460">Magnesium</keyword>
<dbReference type="PANTHER" id="PTHR46193">
    <property type="entry name" value="6-PHOSPHOGLUCONATE PHOSPHATASE"/>
    <property type="match status" value="1"/>
</dbReference>
<dbReference type="InterPro" id="IPR041492">
    <property type="entry name" value="HAD_2"/>
</dbReference>
<dbReference type="Pfam" id="PF13419">
    <property type="entry name" value="HAD_2"/>
    <property type="match status" value="1"/>
</dbReference>
<dbReference type="CDD" id="cd07505">
    <property type="entry name" value="HAD_BPGM-like"/>
    <property type="match status" value="1"/>
</dbReference>
<dbReference type="GO" id="GO:0003824">
    <property type="term" value="F:catalytic activity"/>
    <property type="evidence" value="ECO:0007669"/>
    <property type="project" value="UniProtKB-ARBA"/>
</dbReference>
<evidence type="ECO:0000256" key="4">
    <source>
        <dbReference type="ARBA" id="ARBA00022842"/>
    </source>
</evidence>
<accession>A0AAU7CRG8</accession>
<evidence type="ECO:0000256" key="2">
    <source>
        <dbReference type="ARBA" id="ARBA00006171"/>
    </source>
</evidence>
<dbReference type="PANTHER" id="PTHR46193:SF21">
    <property type="entry name" value="SLL1138 PROTEIN"/>
    <property type="match status" value="1"/>
</dbReference>
<dbReference type="InterPro" id="IPR023214">
    <property type="entry name" value="HAD_sf"/>
</dbReference>
<dbReference type="Gene3D" id="3.40.50.1000">
    <property type="entry name" value="HAD superfamily/HAD-like"/>
    <property type="match status" value="1"/>
</dbReference>
<comment type="similarity">
    <text evidence="2">Belongs to the HAD-like hydrolase superfamily. CbbY/CbbZ/Gph/YieH family.</text>
</comment>
<dbReference type="InterPro" id="IPR036412">
    <property type="entry name" value="HAD-like_sf"/>
</dbReference>
<dbReference type="RefSeq" id="WP_406700454.1">
    <property type="nucleotide sequence ID" value="NZ_CP155447.1"/>
</dbReference>